<dbReference type="Proteomes" id="UP000663877">
    <property type="component" value="Unassembled WGS sequence"/>
</dbReference>
<keyword evidence="3" id="KW-1185">Reference proteome</keyword>
<dbReference type="AlphaFoldDB" id="A0A816EV90"/>
<dbReference type="OrthoDB" id="10351000at2759"/>
<dbReference type="Proteomes" id="UP000663832">
    <property type="component" value="Unassembled WGS sequence"/>
</dbReference>
<evidence type="ECO:0000313" key="1">
    <source>
        <dbReference type="EMBL" id="CAF1524563.1"/>
    </source>
</evidence>
<gene>
    <name evidence="1" type="ORF">BJG266_LOCUS44494</name>
    <name evidence="2" type="ORF">QVE165_LOCUS61465</name>
</gene>
<dbReference type="EMBL" id="CAJNOI010003624">
    <property type="protein sequence ID" value="CAF1524563.1"/>
    <property type="molecule type" value="Genomic_DNA"/>
</dbReference>
<organism evidence="2 3">
    <name type="scientific">Adineta steineri</name>
    <dbReference type="NCBI Taxonomy" id="433720"/>
    <lineage>
        <taxon>Eukaryota</taxon>
        <taxon>Metazoa</taxon>
        <taxon>Spiralia</taxon>
        <taxon>Gnathifera</taxon>
        <taxon>Rotifera</taxon>
        <taxon>Eurotatoria</taxon>
        <taxon>Bdelloidea</taxon>
        <taxon>Adinetida</taxon>
        <taxon>Adinetidae</taxon>
        <taxon>Adineta</taxon>
    </lineage>
</organism>
<proteinExistence type="predicted"/>
<dbReference type="EMBL" id="CAJNOM010003988">
    <property type="protein sequence ID" value="CAF1651392.1"/>
    <property type="molecule type" value="Genomic_DNA"/>
</dbReference>
<sequence length="84" mass="9605">MSIENKSTLKIMALGRQFELGMLYVYRTDKLIPNILLWGSHITPNTINCRSLSMQKCTIHKKDTFKEKGDLLGCRCGWANNLSD</sequence>
<evidence type="ECO:0000313" key="2">
    <source>
        <dbReference type="EMBL" id="CAF1651392.1"/>
    </source>
</evidence>
<evidence type="ECO:0000313" key="3">
    <source>
        <dbReference type="Proteomes" id="UP000663832"/>
    </source>
</evidence>
<protein>
    <submittedName>
        <fullName evidence="2">Uncharacterized protein</fullName>
    </submittedName>
</protein>
<reference evidence="2" key="1">
    <citation type="submission" date="2021-02" db="EMBL/GenBank/DDBJ databases">
        <authorList>
            <person name="Nowell W R."/>
        </authorList>
    </citation>
    <scope>NUCLEOTIDE SEQUENCE</scope>
</reference>
<comment type="caution">
    <text evidence="2">The sequence shown here is derived from an EMBL/GenBank/DDBJ whole genome shotgun (WGS) entry which is preliminary data.</text>
</comment>
<name>A0A816EV90_9BILA</name>
<accession>A0A816EV90</accession>